<evidence type="ECO:0000256" key="2">
    <source>
        <dbReference type="ARBA" id="ARBA00004496"/>
    </source>
</evidence>
<dbReference type="SUPFAM" id="SSF52972">
    <property type="entry name" value="ITPase-like"/>
    <property type="match status" value="1"/>
</dbReference>
<dbReference type="GO" id="GO:0005737">
    <property type="term" value="C:cytoplasm"/>
    <property type="evidence" value="ECO:0007669"/>
    <property type="project" value="UniProtKB-SubCell"/>
</dbReference>
<keyword evidence="4" id="KW-0378">Hydrolase</keyword>
<name>A0A381QCP6_9ZZZZ</name>
<evidence type="ECO:0000256" key="1">
    <source>
        <dbReference type="ARBA" id="ARBA00001968"/>
    </source>
</evidence>
<dbReference type="FunFam" id="3.90.950.10:FF:000005">
    <property type="entry name" value="7-methyl-GTP pyrophosphatase"/>
    <property type="match status" value="1"/>
</dbReference>
<dbReference type="InterPro" id="IPR003697">
    <property type="entry name" value="Maf-like"/>
</dbReference>
<dbReference type="EMBL" id="UINC01001245">
    <property type="protein sequence ID" value="SUZ75423.1"/>
    <property type="molecule type" value="Genomic_DNA"/>
</dbReference>
<dbReference type="HAMAP" id="MF_00528">
    <property type="entry name" value="Maf"/>
    <property type="match status" value="1"/>
</dbReference>
<dbReference type="GO" id="GO:0047429">
    <property type="term" value="F:nucleoside triphosphate diphosphatase activity"/>
    <property type="evidence" value="ECO:0007669"/>
    <property type="project" value="InterPro"/>
</dbReference>
<dbReference type="Pfam" id="PF02545">
    <property type="entry name" value="Maf"/>
    <property type="match status" value="1"/>
</dbReference>
<dbReference type="PANTHER" id="PTHR43213:SF5">
    <property type="entry name" value="BIFUNCTIONAL DTTP_UTP PYROPHOSPHATASE_METHYLTRANSFERASE PROTEIN-RELATED"/>
    <property type="match status" value="1"/>
</dbReference>
<accession>A0A381QCP6</accession>
<evidence type="ECO:0000256" key="5">
    <source>
        <dbReference type="ARBA" id="ARBA00023080"/>
    </source>
</evidence>
<organism evidence="6">
    <name type="scientific">marine metagenome</name>
    <dbReference type="NCBI Taxonomy" id="408172"/>
    <lineage>
        <taxon>unclassified sequences</taxon>
        <taxon>metagenomes</taxon>
        <taxon>ecological metagenomes</taxon>
    </lineage>
</organism>
<dbReference type="CDD" id="cd00555">
    <property type="entry name" value="Maf"/>
    <property type="match status" value="1"/>
</dbReference>
<keyword evidence="3" id="KW-0963">Cytoplasm</keyword>
<proteinExistence type="inferred from homology"/>
<dbReference type="InterPro" id="IPR029001">
    <property type="entry name" value="ITPase-like_fam"/>
</dbReference>
<gene>
    <name evidence="6" type="ORF">METZ01_LOCUS28277</name>
</gene>
<dbReference type="PIRSF" id="PIRSF006305">
    <property type="entry name" value="Maf"/>
    <property type="match status" value="1"/>
</dbReference>
<comment type="subcellular location">
    <subcellularLocation>
        <location evidence="2">Cytoplasm</location>
    </subcellularLocation>
</comment>
<keyword evidence="5" id="KW-0546">Nucleotide metabolism</keyword>
<dbReference type="NCBIfam" id="TIGR00172">
    <property type="entry name" value="maf"/>
    <property type="match status" value="1"/>
</dbReference>
<dbReference type="Gene3D" id="3.90.950.10">
    <property type="match status" value="1"/>
</dbReference>
<reference evidence="6" key="1">
    <citation type="submission" date="2018-05" db="EMBL/GenBank/DDBJ databases">
        <authorList>
            <person name="Lanie J.A."/>
            <person name="Ng W.-L."/>
            <person name="Kazmierczak K.M."/>
            <person name="Andrzejewski T.M."/>
            <person name="Davidsen T.M."/>
            <person name="Wayne K.J."/>
            <person name="Tettelin H."/>
            <person name="Glass J.I."/>
            <person name="Rusch D."/>
            <person name="Podicherti R."/>
            <person name="Tsui H.-C.T."/>
            <person name="Winkler M.E."/>
        </authorList>
    </citation>
    <scope>NUCLEOTIDE SEQUENCE</scope>
</reference>
<comment type="cofactor">
    <cofactor evidence="1">
        <name>a divalent metal cation</name>
        <dbReference type="ChEBI" id="CHEBI:60240"/>
    </cofactor>
</comment>
<sequence length="205" mass="22465">MAQFILASASPRRKELLNRLELPFEIIPSSVEENYNNGMAPPEMAKRWALEKARDVAAAHPETIVVGADTIVVLEGNILGKPKDSSEAAAMLRKLSNKSHTVHTGVALVQKSNEAEISFVESTEVTFFELDETLISSYVATGSPLDKAGAYGIQDGSACFVEKVNGCYHNVVGFPVARFVQLVRSEKFKQQFSADIWFASDREIA</sequence>
<dbReference type="GO" id="GO:0009117">
    <property type="term" value="P:nucleotide metabolic process"/>
    <property type="evidence" value="ECO:0007669"/>
    <property type="project" value="UniProtKB-KW"/>
</dbReference>
<protein>
    <recommendedName>
        <fullName evidence="7">Septum formation protein Maf</fullName>
    </recommendedName>
</protein>
<evidence type="ECO:0000256" key="4">
    <source>
        <dbReference type="ARBA" id="ARBA00022801"/>
    </source>
</evidence>
<evidence type="ECO:0000256" key="3">
    <source>
        <dbReference type="ARBA" id="ARBA00022490"/>
    </source>
</evidence>
<evidence type="ECO:0000313" key="6">
    <source>
        <dbReference type="EMBL" id="SUZ75423.1"/>
    </source>
</evidence>
<dbReference type="AlphaFoldDB" id="A0A381QCP6"/>
<dbReference type="PANTHER" id="PTHR43213">
    <property type="entry name" value="BIFUNCTIONAL DTTP/UTP PYROPHOSPHATASE/METHYLTRANSFERASE PROTEIN-RELATED"/>
    <property type="match status" value="1"/>
</dbReference>
<evidence type="ECO:0008006" key="7">
    <source>
        <dbReference type="Google" id="ProtNLM"/>
    </source>
</evidence>